<accession>A0A7G9GQ84</accession>
<gene>
    <name evidence="2" type="ORF">H9Q80_03145</name>
</gene>
<keyword evidence="1" id="KW-0472">Membrane</keyword>
<evidence type="ECO:0008006" key="4">
    <source>
        <dbReference type="Google" id="ProtNLM"/>
    </source>
</evidence>
<feature type="transmembrane region" description="Helical" evidence="1">
    <location>
        <begin position="37"/>
        <end position="56"/>
    </location>
</feature>
<feature type="transmembrane region" description="Helical" evidence="1">
    <location>
        <begin position="68"/>
        <end position="89"/>
    </location>
</feature>
<dbReference type="AlphaFoldDB" id="A0A7G9GQ84"/>
<protein>
    <recommendedName>
        <fullName evidence="4">DUF3021 domain-containing protein</fullName>
    </recommendedName>
</protein>
<dbReference type="Proteomes" id="UP000515856">
    <property type="component" value="Chromosome"/>
</dbReference>
<organism evidence="2 3">
    <name type="scientific">[Eubacterium] hominis</name>
    <dbReference type="NCBI Taxonomy" id="2764325"/>
    <lineage>
        <taxon>Bacteria</taxon>
        <taxon>Bacillati</taxon>
        <taxon>Bacillota</taxon>
        <taxon>Erysipelotrichia</taxon>
        <taxon>Erysipelotrichales</taxon>
        <taxon>Erysipelotrichaceae</taxon>
        <taxon>Amedibacillus</taxon>
    </lineage>
</organism>
<feature type="transmembrane region" description="Helical" evidence="1">
    <location>
        <begin position="95"/>
        <end position="114"/>
    </location>
</feature>
<proteinExistence type="predicted"/>
<dbReference type="KEGG" id="ehn:H9Q80_03145"/>
<name>A0A7G9GQ84_9FIRM</name>
<evidence type="ECO:0000256" key="1">
    <source>
        <dbReference type="SAM" id="Phobius"/>
    </source>
</evidence>
<keyword evidence="1" id="KW-0812">Transmembrane</keyword>
<evidence type="ECO:0000313" key="2">
    <source>
        <dbReference type="EMBL" id="QNM12966.1"/>
    </source>
</evidence>
<sequence length="137" mass="16204">MYRFFHKYLPYGCICSVLCMIVESINAIRFSTTIEGTVILSDIAMIMILTIACYVIDFYDFKSYRSYFFTRYVILFIIFMIAYQLFFTIPFSFHGVFNLWLIYTVNILLIQAYVNHTVVKETAQMNALLQKKKAEKN</sequence>
<keyword evidence="1" id="KW-1133">Transmembrane helix</keyword>
<keyword evidence="3" id="KW-1185">Reference proteome</keyword>
<dbReference type="EMBL" id="CP060636">
    <property type="protein sequence ID" value="QNM12966.1"/>
    <property type="molecule type" value="Genomic_DNA"/>
</dbReference>
<reference evidence="2 3" key="1">
    <citation type="submission" date="2020-08" db="EMBL/GenBank/DDBJ databases">
        <authorList>
            <person name="Liu C."/>
            <person name="Sun Q."/>
        </authorList>
    </citation>
    <scope>NUCLEOTIDE SEQUENCE [LARGE SCALE GENOMIC DNA]</scope>
    <source>
        <strain evidence="2 3">NSJ-61</strain>
    </source>
</reference>
<dbReference type="RefSeq" id="WP_117455255.1">
    <property type="nucleotide sequence ID" value="NZ_CP060636.1"/>
</dbReference>
<evidence type="ECO:0000313" key="3">
    <source>
        <dbReference type="Proteomes" id="UP000515856"/>
    </source>
</evidence>